<evidence type="ECO:0000313" key="1">
    <source>
        <dbReference type="Proteomes" id="UP000050794"/>
    </source>
</evidence>
<dbReference type="WBParaSite" id="TCNE_0000940901-mRNA-1">
    <property type="protein sequence ID" value="TCNE_0000940901-mRNA-1"/>
    <property type="gene ID" value="TCNE_0000940901"/>
</dbReference>
<keyword evidence="1" id="KW-1185">Reference proteome</keyword>
<dbReference type="AlphaFoldDB" id="A0A183ULN9"/>
<accession>A0A183ULN9</accession>
<organism evidence="1 2">
    <name type="scientific">Toxocara canis</name>
    <name type="common">Canine roundworm</name>
    <dbReference type="NCBI Taxonomy" id="6265"/>
    <lineage>
        <taxon>Eukaryota</taxon>
        <taxon>Metazoa</taxon>
        <taxon>Ecdysozoa</taxon>
        <taxon>Nematoda</taxon>
        <taxon>Chromadorea</taxon>
        <taxon>Rhabditida</taxon>
        <taxon>Spirurina</taxon>
        <taxon>Ascaridomorpha</taxon>
        <taxon>Ascaridoidea</taxon>
        <taxon>Toxocaridae</taxon>
        <taxon>Toxocara</taxon>
    </lineage>
</organism>
<proteinExistence type="predicted"/>
<protein>
    <submittedName>
        <fullName evidence="2">Integron gene cassette protein</fullName>
    </submittedName>
</protein>
<evidence type="ECO:0000313" key="2">
    <source>
        <dbReference type="WBParaSite" id="TCNE_0000940901-mRNA-1"/>
    </source>
</evidence>
<reference evidence="2" key="1">
    <citation type="submission" date="2016-06" db="UniProtKB">
        <authorList>
            <consortium name="WormBaseParasite"/>
        </authorList>
    </citation>
    <scope>IDENTIFICATION</scope>
</reference>
<name>A0A183ULN9_TOXCA</name>
<dbReference type="Proteomes" id="UP000050794">
    <property type="component" value="Unassembled WGS sequence"/>
</dbReference>
<sequence length="78" mass="8761">MPPECPDTGVRRNNAFCQLERANLRERLRMRNTLRTCGGHRTICGYLTYVACVQSGARLGVLPLESAAAVTIRRTREL</sequence>